<evidence type="ECO:0000313" key="3">
    <source>
        <dbReference type="Proteomes" id="UP000031443"/>
    </source>
</evidence>
<feature type="region of interest" description="Disordered" evidence="1">
    <location>
        <begin position="21"/>
        <end position="56"/>
    </location>
</feature>
<evidence type="ECO:0000256" key="1">
    <source>
        <dbReference type="SAM" id="MobiDB-lite"/>
    </source>
</evidence>
<dbReference type="EMBL" id="KB527912">
    <property type="protein sequence ID" value="EMP35666.1"/>
    <property type="molecule type" value="Genomic_DNA"/>
</dbReference>
<sequence>MTNEETTILSKLEVQLITAPTSRGSPFQADGDCGKRPSARATSCSPDWPGTAKNSQWELRSAKPADLAVAGSCNKLRIKVEGVDIPFVPLPLVLYSALHLLSYGHTTPIPISVPDFPLEWTREGWVRVV</sequence>
<organism evidence="2 3">
    <name type="scientific">Chelonia mydas</name>
    <name type="common">Green sea-turtle</name>
    <name type="synonym">Chelonia agassizi</name>
    <dbReference type="NCBI Taxonomy" id="8469"/>
    <lineage>
        <taxon>Eukaryota</taxon>
        <taxon>Metazoa</taxon>
        <taxon>Chordata</taxon>
        <taxon>Craniata</taxon>
        <taxon>Vertebrata</taxon>
        <taxon>Euteleostomi</taxon>
        <taxon>Archelosauria</taxon>
        <taxon>Testudinata</taxon>
        <taxon>Testudines</taxon>
        <taxon>Cryptodira</taxon>
        <taxon>Durocryptodira</taxon>
        <taxon>Americhelydia</taxon>
        <taxon>Chelonioidea</taxon>
        <taxon>Cheloniidae</taxon>
        <taxon>Chelonia</taxon>
    </lineage>
</organism>
<accession>M7BCI0</accession>
<name>M7BCI0_CHEMY</name>
<reference evidence="3" key="1">
    <citation type="journal article" date="2013" name="Nat. Genet.">
        <title>The draft genomes of soft-shell turtle and green sea turtle yield insights into the development and evolution of the turtle-specific body plan.</title>
        <authorList>
            <person name="Wang Z."/>
            <person name="Pascual-Anaya J."/>
            <person name="Zadissa A."/>
            <person name="Li W."/>
            <person name="Niimura Y."/>
            <person name="Huang Z."/>
            <person name="Li C."/>
            <person name="White S."/>
            <person name="Xiong Z."/>
            <person name="Fang D."/>
            <person name="Wang B."/>
            <person name="Ming Y."/>
            <person name="Chen Y."/>
            <person name="Zheng Y."/>
            <person name="Kuraku S."/>
            <person name="Pignatelli M."/>
            <person name="Herrero J."/>
            <person name="Beal K."/>
            <person name="Nozawa M."/>
            <person name="Li Q."/>
            <person name="Wang J."/>
            <person name="Zhang H."/>
            <person name="Yu L."/>
            <person name="Shigenobu S."/>
            <person name="Wang J."/>
            <person name="Liu J."/>
            <person name="Flicek P."/>
            <person name="Searle S."/>
            <person name="Wang J."/>
            <person name="Kuratani S."/>
            <person name="Yin Y."/>
            <person name="Aken B."/>
            <person name="Zhang G."/>
            <person name="Irie N."/>
        </authorList>
    </citation>
    <scope>NUCLEOTIDE SEQUENCE [LARGE SCALE GENOMIC DNA]</scope>
</reference>
<gene>
    <name evidence="2" type="ORF">UY3_07152</name>
</gene>
<dbReference type="Proteomes" id="UP000031443">
    <property type="component" value="Unassembled WGS sequence"/>
</dbReference>
<protein>
    <submittedName>
        <fullName evidence="2">Uncharacterized protein</fullName>
    </submittedName>
</protein>
<proteinExistence type="predicted"/>
<evidence type="ECO:0000313" key="2">
    <source>
        <dbReference type="EMBL" id="EMP35666.1"/>
    </source>
</evidence>
<keyword evidence="3" id="KW-1185">Reference proteome</keyword>
<dbReference type="AlphaFoldDB" id="M7BCI0"/>